<reference evidence="1 2" key="1">
    <citation type="submission" date="2021-01" db="EMBL/GenBank/DDBJ databases">
        <title>Genome seq and assembly of Devosia sp. LEGU1.</title>
        <authorList>
            <person name="Chhetri G."/>
        </authorList>
    </citation>
    <scope>NUCLEOTIDE SEQUENCE [LARGE SCALE GENOMIC DNA]</scope>
    <source>
        <strain evidence="1 2">LEGU1</strain>
    </source>
</reference>
<dbReference type="Pfam" id="PF14384">
    <property type="entry name" value="BrnA_antitoxin"/>
    <property type="match status" value="1"/>
</dbReference>
<organism evidence="1 2">
    <name type="scientific">Devosia rhizoryzae</name>
    <dbReference type="NCBI Taxonomy" id="2774137"/>
    <lineage>
        <taxon>Bacteria</taxon>
        <taxon>Pseudomonadati</taxon>
        <taxon>Pseudomonadota</taxon>
        <taxon>Alphaproteobacteria</taxon>
        <taxon>Hyphomicrobiales</taxon>
        <taxon>Devosiaceae</taxon>
        <taxon>Devosia</taxon>
    </lineage>
</organism>
<dbReference type="EMBL" id="CP068046">
    <property type="protein sequence ID" value="QQR39078.1"/>
    <property type="molecule type" value="Genomic_DNA"/>
</dbReference>
<evidence type="ECO:0000313" key="1">
    <source>
        <dbReference type="EMBL" id="QQR39078.1"/>
    </source>
</evidence>
<evidence type="ECO:0000313" key="2">
    <source>
        <dbReference type="Proteomes" id="UP000595857"/>
    </source>
</evidence>
<sequence>MTKFSSKRPLTDAEEAEIQAMIAGDPDNPEISDDEAKNPMSFSEALARGPGRPRLANAKEPVTLRLDPQVIDSFKKGGDDWRARMAEAITKAAG</sequence>
<gene>
    <name evidence="1" type="ORF">JI748_15290</name>
</gene>
<dbReference type="RefSeq" id="WP_201632589.1">
    <property type="nucleotide sequence ID" value="NZ_CP068046.1"/>
</dbReference>
<dbReference type="Proteomes" id="UP000595857">
    <property type="component" value="Chromosome"/>
</dbReference>
<protein>
    <submittedName>
        <fullName evidence="1">BrnA antitoxin family protein</fullName>
    </submittedName>
</protein>
<dbReference type="InterPro" id="IPR025528">
    <property type="entry name" value="BrnA_antitoxin"/>
</dbReference>
<name>A0ABX7C4B5_9HYPH</name>
<keyword evidence="2" id="KW-1185">Reference proteome</keyword>
<accession>A0ABX7C4B5</accession>
<proteinExistence type="predicted"/>